<proteinExistence type="predicted"/>
<dbReference type="Proteomes" id="UP001230466">
    <property type="component" value="Unassembled WGS sequence"/>
</dbReference>
<keyword evidence="1" id="KW-0812">Transmembrane</keyword>
<dbReference type="Pfam" id="PF13584">
    <property type="entry name" value="BatD"/>
    <property type="match status" value="1"/>
</dbReference>
<comment type="caution">
    <text evidence="3">The sequence shown here is derived from an EMBL/GenBank/DDBJ whole genome shotgun (WGS) entry which is preliminary data.</text>
</comment>
<dbReference type="InterPro" id="IPR025738">
    <property type="entry name" value="BatD"/>
</dbReference>
<keyword evidence="2" id="KW-0732">Signal</keyword>
<sequence length="586" mass="65081">MSKQKRPNLAKKLICTLIATTFATQIWATELTASVNTKKVGLNEQFQLVLSSDEMFGDSPDLSPLQKDFVVLGTSQSSQIQVINGSTTQSKKWIITLSPKKIGKINIPAIHSGTTASQPIAMEVVKGETISATHQGKMLITASIDKTTYYQFQEIPLTVHIETSLPLQQAELIAPTSADFELSQTGDDRVTQMVKDGQPISVIERHYFLRPQKTGDLTLPPFVLRGYLQGKRQDPFADFQRQFGGFDNFFNSPFDDMISQGEPFAIKSEPLSVSVQTSAKSQAGEWFLPAKSVQLQAKWQIPNPTFNVGEAVTRKIDLIALGATPEQLPKLTFSNADGVKIYVDSDKTASQETPQGTQALREISVSIVPTQAGKITLPEIQVKWLNTQTNKQEIAVLPAQTITVEGLPNTAPTSALQNVNSQTTTQTKAIKSEPPKIEKIENAQNNDNSLSFIAWGGIIGALLGAGVLSIFLIRRKRQPSTAYSNKADDKKMVTKNNNTHYVENVEKALHSQNEKQLYQALLQWQRSGVNFTDELKQLFQQLEQLCYQLNSKTNMDWQSMNKAIQQQKSLKERDIQKGNKELPPLY</sequence>
<evidence type="ECO:0000256" key="1">
    <source>
        <dbReference type="SAM" id="Phobius"/>
    </source>
</evidence>
<dbReference type="PANTHER" id="PTHR40940:SF1">
    <property type="entry name" value="PROTEIN BATD"/>
    <property type="match status" value="1"/>
</dbReference>
<dbReference type="RefSeq" id="WP_211596906.1">
    <property type="nucleotide sequence ID" value="NZ_JAGRQI010000001.1"/>
</dbReference>
<dbReference type="EMBL" id="JASAYJ010000001">
    <property type="protein sequence ID" value="MDP8186243.1"/>
    <property type="molecule type" value="Genomic_DNA"/>
</dbReference>
<accession>A0AAW8CM35</accession>
<keyword evidence="1" id="KW-1133">Transmembrane helix</keyword>
<evidence type="ECO:0000256" key="2">
    <source>
        <dbReference type="SAM" id="SignalP"/>
    </source>
</evidence>
<reference evidence="3" key="1">
    <citation type="journal article" date="2023" name="Front. Microbiol.">
        <title>Phylogeography and host specificity of Pasteurellaceae pathogenic to sea-farmed fish in the north-east Atlantic.</title>
        <authorList>
            <person name="Gulla S."/>
            <person name="Colquhoun D.J."/>
            <person name="Olsen A.B."/>
            <person name="Spilsberg B."/>
            <person name="Lagesen K."/>
            <person name="Aakesson C.P."/>
            <person name="Strom S."/>
            <person name="Manji F."/>
            <person name="Birkbeck T.H."/>
            <person name="Nilsen H.K."/>
        </authorList>
    </citation>
    <scope>NUCLEOTIDE SEQUENCE</scope>
    <source>
        <strain evidence="3">VIB1234</strain>
    </source>
</reference>
<dbReference type="PANTHER" id="PTHR40940">
    <property type="entry name" value="PROTEIN BATD-RELATED"/>
    <property type="match status" value="1"/>
</dbReference>
<gene>
    <name evidence="3" type="ORF">QJU78_00395</name>
</gene>
<evidence type="ECO:0000313" key="3">
    <source>
        <dbReference type="EMBL" id="MDP8186243.1"/>
    </source>
</evidence>
<protein>
    <submittedName>
        <fullName evidence="3">BatD family protein</fullName>
    </submittedName>
</protein>
<organism evidence="3 4">
    <name type="scientific">Pasteurella atlantica</name>
    <dbReference type="NCBI Taxonomy" id="2827233"/>
    <lineage>
        <taxon>Bacteria</taxon>
        <taxon>Pseudomonadati</taxon>
        <taxon>Pseudomonadota</taxon>
        <taxon>Gammaproteobacteria</taxon>
        <taxon>Pasteurellales</taxon>
        <taxon>Pasteurellaceae</taxon>
        <taxon>Pasteurella</taxon>
    </lineage>
</organism>
<feature type="chain" id="PRO_5043375821" evidence="2">
    <location>
        <begin position="29"/>
        <end position="586"/>
    </location>
</feature>
<feature type="transmembrane region" description="Helical" evidence="1">
    <location>
        <begin position="452"/>
        <end position="473"/>
    </location>
</feature>
<keyword evidence="1" id="KW-0472">Membrane</keyword>
<name>A0AAW8CM35_9PAST</name>
<dbReference type="AlphaFoldDB" id="A0AAW8CM35"/>
<evidence type="ECO:0000313" key="4">
    <source>
        <dbReference type="Proteomes" id="UP001230466"/>
    </source>
</evidence>
<feature type="signal peptide" evidence="2">
    <location>
        <begin position="1"/>
        <end position="28"/>
    </location>
</feature>